<dbReference type="Pfam" id="PF08448">
    <property type="entry name" value="PAS_4"/>
    <property type="match status" value="1"/>
</dbReference>
<evidence type="ECO:0000259" key="2">
    <source>
        <dbReference type="PROSITE" id="PS50112"/>
    </source>
</evidence>
<dbReference type="InterPro" id="IPR001932">
    <property type="entry name" value="PPM-type_phosphatase-like_dom"/>
</dbReference>
<dbReference type="InterPro" id="IPR013656">
    <property type="entry name" value="PAS_4"/>
</dbReference>
<dbReference type="Pfam" id="PF07228">
    <property type="entry name" value="SpoIIE"/>
    <property type="match status" value="1"/>
</dbReference>
<dbReference type="STRING" id="690850.Desaf_2503"/>
<dbReference type="Gene3D" id="3.60.40.10">
    <property type="entry name" value="PPM-type phosphatase domain"/>
    <property type="match status" value="1"/>
</dbReference>
<dbReference type="SUPFAM" id="SSF81606">
    <property type="entry name" value="PP2C-like"/>
    <property type="match status" value="1"/>
</dbReference>
<sequence length="406" mass="44808">MTIVINDPQESKEFLNAILDNMESAVLLLDADMRIHHVNRRFQELFRHSGENVVGVCCGNALSCGHAVEENVTCGKSSRCAECGLRAAAKQALTGEIPKRSRLVRRFYLRGTPERKHLDFCCRPMNYRGRNMVLAVLHDVTELEEHRLGLLEHKERLEIDLRSAALIQKSLLPQPGLRFPGLELSWRFRPSEAVGGDMFNIFRLDTRRVGLFLLDVCGHGVSAAMMAVSVSRLLSPDAGTVVDVDQSVSPPERIMERLEREFPFERFGSYFSAQYVILDAVDGSLTYASAGHPPPVLARADGRTELLDVHGPVIGLDAGLPFPAGQARLEPGDRLYLYTDGIPERRGSDGSLFGEERLTRLLSTDAGQTLEQAVDAVFAQTLAFGASAPADDICLLGVERKLLNIT</sequence>
<dbReference type="Gene3D" id="3.30.450.20">
    <property type="entry name" value="PAS domain"/>
    <property type="match status" value="1"/>
</dbReference>
<dbReference type="SMART" id="SM00331">
    <property type="entry name" value="PP2C_SIG"/>
    <property type="match status" value="1"/>
</dbReference>
<feature type="domain" description="PAS" evidence="2">
    <location>
        <begin position="11"/>
        <end position="55"/>
    </location>
</feature>
<dbReference type="AlphaFoldDB" id="F3YZ70"/>
<accession>F3YZ70</accession>
<dbReference type="InterPro" id="IPR035965">
    <property type="entry name" value="PAS-like_dom_sf"/>
</dbReference>
<keyword evidence="1" id="KW-0378">Hydrolase</keyword>
<dbReference type="PANTHER" id="PTHR43156:SF2">
    <property type="entry name" value="STAGE II SPORULATION PROTEIN E"/>
    <property type="match status" value="1"/>
</dbReference>
<dbReference type="GO" id="GO:0016791">
    <property type="term" value="F:phosphatase activity"/>
    <property type="evidence" value="ECO:0007669"/>
    <property type="project" value="TreeGrafter"/>
</dbReference>
<dbReference type="KEGG" id="daf:Desaf_2503"/>
<dbReference type="SUPFAM" id="SSF55785">
    <property type="entry name" value="PYP-like sensor domain (PAS domain)"/>
    <property type="match status" value="1"/>
</dbReference>
<proteinExistence type="predicted"/>
<reference evidence="3 4" key="1">
    <citation type="journal article" date="2011" name="J. Bacteriol.">
        <title>Genome sequence of the mercury-methylating and pleomorphic Desulfovibrio africanus Strain Walvis Bay.</title>
        <authorList>
            <person name="Brown S.D."/>
            <person name="Wall J.D."/>
            <person name="Kucken A.M."/>
            <person name="Gilmour C.C."/>
            <person name="Podar M."/>
            <person name="Brandt C.C."/>
            <person name="Teshima H."/>
            <person name="Detter J.C."/>
            <person name="Han C.S."/>
            <person name="Land M.L."/>
            <person name="Lucas S."/>
            <person name="Han J."/>
            <person name="Pennacchio L."/>
            <person name="Nolan M."/>
            <person name="Pitluck S."/>
            <person name="Woyke T."/>
            <person name="Goodwin L."/>
            <person name="Palumbo A.V."/>
            <person name="Elias D.A."/>
        </authorList>
    </citation>
    <scope>NUCLEOTIDE SEQUENCE [LARGE SCALE GENOMIC DNA]</scope>
    <source>
        <strain evidence="3 4">Walvis Bay</strain>
    </source>
</reference>
<dbReference type="EMBL" id="CP003221">
    <property type="protein sequence ID" value="EGJ50826.1"/>
    <property type="molecule type" value="Genomic_DNA"/>
</dbReference>
<dbReference type="RefSeq" id="WP_014260522.1">
    <property type="nucleotide sequence ID" value="NC_016629.1"/>
</dbReference>
<name>F3YZ70_DESAF</name>
<evidence type="ECO:0000313" key="4">
    <source>
        <dbReference type="Proteomes" id="UP000007844"/>
    </source>
</evidence>
<dbReference type="HOGENOM" id="CLU_679209_0_0_7"/>
<evidence type="ECO:0000313" key="3">
    <source>
        <dbReference type="EMBL" id="EGJ50826.1"/>
    </source>
</evidence>
<dbReference type="Proteomes" id="UP000007844">
    <property type="component" value="Chromosome"/>
</dbReference>
<gene>
    <name evidence="3" type="ORF">Desaf_2503</name>
</gene>
<keyword evidence="4" id="KW-1185">Reference proteome</keyword>
<organism evidence="3 4">
    <name type="scientific">Desulfocurvibacter africanus subsp. africanus str. Walvis Bay</name>
    <dbReference type="NCBI Taxonomy" id="690850"/>
    <lineage>
        <taxon>Bacteria</taxon>
        <taxon>Pseudomonadati</taxon>
        <taxon>Thermodesulfobacteriota</taxon>
        <taxon>Desulfovibrionia</taxon>
        <taxon>Desulfovibrionales</taxon>
        <taxon>Desulfovibrionaceae</taxon>
        <taxon>Desulfocurvibacter</taxon>
    </lineage>
</organism>
<protein>
    <submittedName>
        <fullName evidence="3">Putative PAS/PAC sensor protein</fullName>
    </submittedName>
</protein>
<dbReference type="InterPro" id="IPR036457">
    <property type="entry name" value="PPM-type-like_dom_sf"/>
</dbReference>
<dbReference type="InterPro" id="IPR000014">
    <property type="entry name" value="PAS"/>
</dbReference>
<dbReference type="eggNOG" id="COG2208">
    <property type="taxonomic scope" value="Bacteria"/>
</dbReference>
<dbReference type="PROSITE" id="PS50112">
    <property type="entry name" value="PAS"/>
    <property type="match status" value="1"/>
</dbReference>
<dbReference type="InterPro" id="IPR052016">
    <property type="entry name" value="Bact_Sigma-Reg"/>
</dbReference>
<dbReference type="PANTHER" id="PTHR43156">
    <property type="entry name" value="STAGE II SPORULATION PROTEIN E-RELATED"/>
    <property type="match status" value="1"/>
</dbReference>
<evidence type="ECO:0000256" key="1">
    <source>
        <dbReference type="ARBA" id="ARBA00022801"/>
    </source>
</evidence>